<dbReference type="EMBL" id="JAMYWD010000011">
    <property type="protein sequence ID" value="KAJ4956279.1"/>
    <property type="molecule type" value="Genomic_DNA"/>
</dbReference>
<dbReference type="Proteomes" id="UP001141806">
    <property type="component" value="Unassembled WGS sequence"/>
</dbReference>
<accession>A0A9Q0GZ50</accession>
<keyword evidence="2" id="KW-1185">Reference proteome</keyword>
<gene>
    <name evidence="1" type="ORF">NE237_013062</name>
</gene>
<dbReference type="FunFam" id="2.120.10.30:FF:000108">
    <property type="entry name" value="NHL domain-containing protein"/>
    <property type="match status" value="1"/>
</dbReference>
<dbReference type="PANTHER" id="PTHR46388:SF3">
    <property type="entry name" value="DUF1618 DOMAIN-CONTAINING PROTEIN"/>
    <property type="match status" value="1"/>
</dbReference>
<dbReference type="Gene3D" id="2.120.10.30">
    <property type="entry name" value="TolB, C-terminal domain"/>
    <property type="match status" value="1"/>
</dbReference>
<dbReference type="AlphaFoldDB" id="A0A9Q0GZ50"/>
<dbReference type="PANTHER" id="PTHR46388">
    <property type="entry name" value="NHL REPEAT-CONTAINING PROTEIN 2"/>
    <property type="match status" value="1"/>
</dbReference>
<dbReference type="InterPro" id="IPR011042">
    <property type="entry name" value="6-blade_b-propeller_TolB-like"/>
</dbReference>
<dbReference type="OrthoDB" id="273823at2759"/>
<organism evidence="1 2">
    <name type="scientific">Protea cynaroides</name>
    <dbReference type="NCBI Taxonomy" id="273540"/>
    <lineage>
        <taxon>Eukaryota</taxon>
        <taxon>Viridiplantae</taxon>
        <taxon>Streptophyta</taxon>
        <taxon>Embryophyta</taxon>
        <taxon>Tracheophyta</taxon>
        <taxon>Spermatophyta</taxon>
        <taxon>Magnoliopsida</taxon>
        <taxon>Proteales</taxon>
        <taxon>Proteaceae</taxon>
        <taxon>Protea</taxon>
    </lineage>
</organism>
<comment type="caution">
    <text evidence="1">The sequence shown here is derived from an EMBL/GenBank/DDBJ whole genome shotgun (WGS) entry which is preliminary data.</text>
</comment>
<evidence type="ECO:0000313" key="2">
    <source>
        <dbReference type="Proteomes" id="UP001141806"/>
    </source>
</evidence>
<name>A0A9Q0GZ50_9MAGN</name>
<reference evidence="1" key="1">
    <citation type="journal article" date="2023" name="Plant J.">
        <title>The genome of the king protea, Protea cynaroides.</title>
        <authorList>
            <person name="Chang J."/>
            <person name="Duong T.A."/>
            <person name="Schoeman C."/>
            <person name="Ma X."/>
            <person name="Roodt D."/>
            <person name="Barker N."/>
            <person name="Li Z."/>
            <person name="Van de Peer Y."/>
            <person name="Mizrachi E."/>
        </authorList>
    </citation>
    <scope>NUCLEOTIDE SEQUENCE</scope>
    <source>
        <tissue evidence="1">Young leaves</tissue>
    </source>
</reference>
<protein>
    <recommendedName>
        <fullName evidence="3">NHL repeat-containing protein 2</fullName>
    </recommendedName>
</protein>
<proteinExistence type="predicted"/>
<evidence type="ECO:0000313" key="1">
    <source>
        <dbReference type="EMBL" id="KAJ4956279.1"/>
    </source>
</evidence>
<evidence type="ECO:0008006" key="3">
    <source>
        <dbReference type="Google" id="ProtNLM"/>
    </source>
</evidence>
<sequence length="762" mass="86036">MAFRFRRFREISKFLPRYFHSGLSCQDYRQHIIFPAALYMLPLPPICFGTNESILDRVCHVRRFAMASETTQVSPSDADLLIFLESTLDELEGPYHCWFNKCEGRKEFDRDGVFLVLAGAFPENSLSLDTDSAIMFERVKLLQQRYKELHIFGFQSCSSICSSATQARLFQTVMKEYITFPILLSSKNLTEMTSGACYILFKSFRNPNFYHEKSMDLGIISEAIEELLLNNKDMAIAQNFKSSLTKPSEVMKEPNFCSFVQNLFLYFPGCISVDENGNRLFLSDINHHRIIIFNANGRILDCIGSSPGFEDGEFEDAKLLRPAASFYMATEDCLYFVDSENHAVRRADLVNRIVETFYPRCGTDKKISSIWNWILDKLGMAGEVAQKSQEFDMESLNFPWHLMGSGSDLLIINHSFETLWLMDLTSGKIKEVVKGFPKIMEICGEMIMEKGSTLKQINPSCLQQKIDHNFSLDGPQYCSLMSSHAAFQNTVVFCDTVGQRLLKLDRGSGIISNLQFSNFGVLGLPYWLSCPLEHVYVGAGANQGAKVDHFQCFNVLPGKCDIAVKVNIPERTMLAEPLQEGCIWRQARGSAAEISGSDSVATSAEKVGVAQQWFDELDNLAFSTPGSELSVQDENRIQDTNFEETTTVLIDSAVHLSPGTSEVIIYAVLYLKLNRTWNSGEVPREEKARSIVDILNNDGSRKQERETCIQLMLEANTDLGEVVFMKPLHLRIRLECGDHPKTDTSKENVLIDSSIEVNVSLN</sequence>
<dbReference type="SUPFAM" id="SSF101898">
    <property type="entry name" value="NHL repeat"/>
    <property type="match status" value="1"/>
</dbReference>